<proteinExistence type="predicted"/>
<dbReference type="EMBL" id="MNCJ02000329">
    <property type="protein sequence ID" value="KAF5767807.1"/>
    <property type="molecule type" value="Genomic_DNA"/>
</dbReference>
<reference evidence="1" key="1">
    <citation type="journal article" date="2017" name="Nature">
        <title>The sunflower genome provides insights into oil metabolism, flowering and Asterid evolution.</title>
        <authorList>
            <person name="Badouin H."/>
            <person name="Gouzy J."/>
            <person name="Grassa C.J."/>
            <person name="Murat F."/>
            <person name="Staton S.E."/>
            <person name="Cottret L."/>
            <person name="Lelandais-Briere C."/>
            <person name="Owens G.L."/>
            <person name="Carrere S."/>
            <person name="Mayjonade B."/>
            <person name="Legrand L."/>
            <person name="Gill N."/>
            <person name="Kane N.C."/>
            <person name="Bowers J.E."/>
            <person name="Hubner S."/>
            <person name="Bellec A."/>
            <person name="Berard A."/>
            <person name="Berges H."/>
            <person name="Blanchet N."/>
            <person name="Boniface M.C."/>
            <person name="Brunel D."/>
            <person name="Catrice O."/>
            <person name="Chaidir N."/>
            <person name="Claudel C."/>
            <person name="Donnadieu C."/>
            <person name="Faraut T."/>
            <person name="Fievet G."/>
            <person name="Helmstetter N."/>
            <person name="King M."/>
            <person name="Knapp S.J."/>
            <person name="Lai Z."/>
            <person name="Le Paslier M.C."/>
            <person name="Lippi Y."/>
            <person name="Lorenzon L."/>
            <person name="Mandel J.R."/>
            <person name="Marage G."/>
            <person name="Marchand G."/>
            <person name="Marquand E."/>
            <person name="Bret-Mestries E."/>
            <person name="Morien E."/>
            <person name="Nambeesan S."/>
            <person name="Nguyen T."/>
            <person name="Pegot-Espagnet P."/>
            <person name="Pouilly N."/>
            <person name="Raftis F."/>
            <person name="Sallet E."/>
            <person name="Schiex T."/>
            <person name="Thomas J."/>
            <person name="Vandecasteele C."/>
            <person name="Vares D."/>
            <person name="Vear F."/>
            <person name="Vautrin S."/>
            <person name="Crespi M."/>
            <person name="Mangin B."/>
            <person name="Burke J.M."/>
            <person name="Salse J."/>
            <person name="Munos S."/>
            <person name="Vincourt P."/>
            <person name="Rieseberg L.H."/>
            <person name="Langlade N.B."/>
        </authorList>
    </citation>
    <scope>NUCLEOTIDE SEQUENCE</scope>
    <source>
        <tissue evidence="1">Leaves</tissue>
    </source>
</reference>
<evidence type="ECO:0000313" key="2">
    <source>
        <dbReference type="Proteomes" id="UP000215914"/>
    </source>
</evidence>
<name>A0A9K3E7C0_HELAN</name>
<dbReference type="Gramene" id="mRNA:HanXRQr2_Chr14g0629041">
    <property type="protein sequence ID" value="CDS:HanXRQr2_Chr14g0629041.1"/>
    <property type="gene ID" value="HanXRQr2_Chr14g0629041"/>
</dbReference>
<accession>A0A9K3E7C0</accession>
<keyword evidence="2" id="KW-1185">Reference proteome</keyword>
<organism evidence="1 2">
    <name type="scientific">Helianthus annuus</name>
    <name type="common">Common sunflower</name>
    <dbReference type="NCBI Taxonomy" id="4232"/>
    <lineage>
        <taxon>Eukaryota</taxon>
        <taxon>Viridiplantae</taxon>
        <taxon>Streptophyta</taxon>
        <taxon>Embryophyta</taxon>
        <taxon>Tracheophyta</taxon>
        <taxon>Spermatophyta</taxon>
        <taxon>Magnoliopsida</taxon>
        <taxon>eudicotyledons</taxon>
        <taxon>Gunneridae</taxon>
        <taxon>Pentapetalae</taxon>
        <taxon>asterids</taxon>
        <taxon>campanulids</taxon>
        <taxon>Asterales</taxon>
        <taxon>Asteraceae</taxon>
        <taxon>Asteroideae</taxon>
        <taxon>Heliantheae alliance</taxon>
        <taxon>Heliantheae</taxon>
        <taxon>Helianthus</taxon>
    </lineage>
</organism>
<protein>
    <submittedName>
        <fullName evidence="1">Uncharacterized protein</fullName>
    </submittedName>
</protein>
<gene>
    <name evidence="1" type="ORF">HanXRQr2_Chr14g0629041</name>
</gene>
<dbReference type="Proteomes" id="UP000215914">
    <property type="component" value="Unassembled WGS sequence"/>
</dbReference>
<dbReference type="AlphaFoldDB" id="A0A9K3E7C0"/>
<reference evidence="1" key="2">
    <citation type="submission" date="2020-06" db="EMBL/GenBank/DDBJ databases">
        <title>Helianthus annuus Genome sequencing and assembly Release 2.</title>
        <authorList>
            <person name="Gouzy J."/>
            <person name="Langlade N."/>
            <person name="Munos S."/>
        </authorList>
    </citation>
    <scope>NUCLEOTIDE SEQUENCE</scope>
    <source>
        <tissue evidence="1">Leaves</tissue>
    </source>
</reference>
<evidence type="ECO:0000313" key="1">
    <source>
        <dbReference type="EMBL" id="KAF5767807.1"/>
    </source>
</evidence>
<comment type="caution">
    <text evidence="1">The sequence shown here is derived from an EMBL/GenBank/DDBJ whole genome shotgun (WGS) entry which is preliminary data.</text>
</comment>
<sequence>MEILSQGLKYVHNRVIGIFQLEWFELRIEIIYGFDRNYFVIFRCVFILVVVF</sequence>